<feature type="region of interest" description="Disordered" evidence="1">
    <location>
        <begin position="1"/>
        <end position="28"/>
    </location>
</feature>
<dbReference type="EMBL" id="JAJADQ010000016">
    <property type="protein sequence ID" value="MCB2380349.1"/>
    <property type="molecule type" value="Genomic_DNA"/>
</dbReference>
<organism evidence="2 3">
    <name type="scientific">Hymenobacter nitidus</name>
    <dbReference type="NCBI Taxonomy" id="2880929"/>
    <lineage>
        <taxon>Bacteria</taxon>
        <taxon>Pseudomonadati</taxon>
        <taxon>Bacteroidota</taxon>
        <taxon>Cytophagia</taxon>
        <taxon>Cytophagales</taxon>
        <taxon>Hymenobacteraceae</taxon>
        <taxon>Hymenobacter</taxon>
    </lineage>
</organism>
<comment type="caution">
    <text evidence="2">The sequence shown here is derived from an EMBL/GenBank/DDBJ whole genome shotgun (WGS) entry which is preliminary data.</text>
</comment>
<keyword evidence="3" id="KW-1185">Reference proteome</keyword>
<dbReference type="RefSeq" id="WP_226190139.1">
    <property type="nucleotide sequence ID" value="NZ_JAJADQ010000016.1"/>
</dbReference>
<accession>A0ABS8AMZ8</accession>
<sequence>MSGPAGLNQMEEMLQPRHPLDKQHQSQLQALQQLPESQRAETARLFRLGNATYRYQQLADGDVTEEDYQHWLQGLPERFRQAMERDGFAGAKSSLALRRHALERRDVGWNDATWATPLSCRPFFPQRIGASR</sequence>
<evidence type="ECO:0000313" key="3">
    <source>
        <dbReference type="Proteomes" id="UP001165297"/>
    </source>
</evidence>
<gene>
    <name evidence="2" type="ORF">LGH70_22345</name>
</gene>
<protein>
    <submittedName>
        <fullName evidence="2">Uncharacterized protein</fullName>
    </submittedName>
</protein>
<proteinExistence type="predicted"/>
<feature type="compositionally biased region" description="Basic and acidic residues" evidence="1">
    <location>
        <begin position="14"/>
        <end position="24"/>
    </location>
</feature>
<name>A0ABS8AMZ8_9BACT</name>
<evidence type="ECO:0000313" key="2">
    <source>
        <dbReference type="EMBL" id="MCB2380349.1"/>
    </source>
</evidence>
<dbReference type="Proteomes" id="UP001165297">
    <property type="component" value="Unassembled WGS sequence"/>
</dbReference>
<reference evidence="2" key="1">
    <citation type="submission" date="2021-10" db="EMBL/GenBank/DDBJ databases">
        <authorList>
            <person name="Dean J.D."/>
            <person name="Kim M.K."/>
            <person name="Newey C.N."/>
            <person name="Stoker T.S."/>
            <person name="Thompson D.W."/>
            <person name="Grose J.H."/>
        </authorList>
    </citation>
    <scope>NUCLEOTIDE SEQUENCE</scope>
    <source>
        <strain evidence="2">BT635</strain>
    </source>
</reference>
<evidence type="ECO:0000256" key="1">
    <source>
        <dbReference type="SAM" id="MobiDB-lite"/>
    </source>
</evidence>